<proteinExistence type="predicted"/>
<organism evidence="2 3">
    <name type="scientific">Limnochorda pilosa</name>
    <dbReference type="NCBI Taxonomy" id="1555112"/>
    <lineage>
        <taxon>Bacteria</taxon>
        <taxon>Bacillati</taxon>
        <taxon>Bacillota</taxon>
        <taxon>Limnochordia</taxon>
        <taxon>Limnochordales</taxon>
        <taxon>Limnochordaceae</taxon>
        <taxon>Limnochorda</taxon>
    </lineage>
</organism>
<dbReference type="EMBL" id="AP014924">
    <property type="protein sequence ID" value="BAS27060.1"/>
    <property type="molecule type" value="Genomic_DNA"/>
</dbReference>
<gene>
    <name evidence="2" type="ORF">LIP_1203</name>
</gene>
<dbReference type="Proteomes" id="UP000065807">
    <property type="component" value="Chromosome"/>
</dbReference>
<reference evidence="3" key="2">
    <citation type="journal article" date="2016" name="Int. J. Syst. Evol. Microbiol.">
        <title>Complete genome sequence and cell structure of Limnochorda pilosa, a Gram-negative spore-former within the phylum Firmicutes.</title>
        <authorList>
            <person name="Watanabe M."/>
            <person name="Kojima H."/>
            <person name="Fukui M."/>
        </authorList>
    </citation>
    <scope>NUCLEOTIDE SEQUENCE [LARGE SCALE GENOMIC DNA]</scope>
    <source>
        <strain evidence="3">HC45</strain>
    </source>
</reference>
<dbReference type="AlphaFoldDB" id="A0A0K2SIZ3"/>
<dbReference type="RefSeq" id="WP_068135417.1">
    <property type="nucleotide sequence ID" value="NZ_AP014924.1"/>
</dbReference>
<name>A0A0K2SIZ3_LIMPI</name>
<reference evidence="3" key="1">
    <citation type="submission" date="2015-07" db="EMBL/GenBank/DDBJ databases">
        <title>Complete genome sequence and phylogenetic analysis of Limnochorda pilosa.</title>
        <authorList>
            <person name="Watanabe M."/>
            <person name="Kojima H."/>
            <person name="Fukui M."/>
        </authorList>
    </citation>
    <scope>NUCLEOTIDE SEQUENCE [LARGE SCALE GENOMIC DNA]</scope>
    <source>
        <strain evidence="3">HC45</strain>
    </source>
</reference>
<accession>A0A0K2SIZ3</accession>
<evidence type="ECO:0000256" key="1">
    <source>
        <dbReference type="SAM" id="MobiDB-lite"/>
    </source>
</evidence>
<evidence type="ECO:0000313" key="2">
    <source>
        <dbReference type="EMBL" id="BAS27060.1"/>
    </source>
</evidence>
<dbReference type="KEGG" id="lpil:LIP_1203"/>
<keyword evidence="3" id="KW-1185">Reference proteome</keyword>
<protein>
    <submittedName>
        <fullName evidence="2">Uncharacterized protein</fullName>
    </submittedName>
</protein>
<sequence length="165" mass="17974">MDDRVWRWFAQSTERLVLAMALGPVRARLLGVAAFGRPARVGTRWEGELLVVVDPLPPRWARAPWLEAGSGLRLRLLWKGPGALAYPSPRYLEILRRGAILHDPEGLLASTFDLFLDSLTAHGLKVSGTEPFPCWSVDRGWPDGPLTPARPQPVAAGRGGSAPGP</sequence>
<evidence type="ECO:0000313" key="3">
    <source>
        <dbReference type="Proteomes" id="UP000065807"/>
    </source>
</evidence>
<feature type="region of interest" description="Disordered" evidence="1">
    <location>
        <begin position="143"/>
        <end position="165"/>
    </location>
</feature>